<comment type="subcellular location">
    <subcellularLocation>
        <location evidence="1">Membrane</location>
        <topology evidence="1">Multi-pass membrane protein</topology>
    </subcellularLocation>
</comment>
<dbReference type="GO" id="GO:0032456">
    <property type="term" value="P:endocytic recycling"/>
    <property type="evidence" value="ECO:0007669"/>
    <property type="project" value="TreeGrafter"/>
</dbReference>
<dbReference type="SUPFAM" id="SSF81660">
    <property type="entry name" value="Metal cation-transporting ATPase, ATP-binding domain N"/>
    <property type="match status" value="1"/>
</dbReference>
<keyword evidence="3" id="KW-0547">Nucleotide-binding</keyword>
<name>A0AAN6DB75_PICAN</name>
<evidence type="ECO:0000256" key="4">
    <source>
        <dbReference type="ARBA" id="ARBA00022840"/>
    </source>
</evidence>
<dbReference type="FunFam" id="3.40.1110.10:FF:000047">
    <property type="entry name" value="Phospholipid-transporting ATPase"/>
    <property type="match status" value="1"/>
</dbReference>
<evidence type="ECO:0008006" key="12">
    <source>
        <dbReference type="Google" id="ProtNLM"/>
    </source>
</evidence>
<dbReference type="Pfam" id="PF13246">
    <property type="entry name" value="Cation_ATPase"/>
    <property type="match status" value="1"/>
</dbReference>
<dbReference type="PANTHER" id="PTHR24092">
    <property type="entry name" value="PROBABLE PHOSPHOLIPID-TRANSPORTING ATPASE"/>
    <property type="match status" value="1"/>
</dbReference>
<keyword evidence="4" id="KW-0067">ATP-binding</keyword>
<dbReference type="GO" id="GO:0006892">
    <property type="term" value="P:post-Golgi vesicle-mediated transport"/>
    <property type="evidence" value="ECO:0007669"/>
    <property type="project" value="TreeGrafter"/>
</dbReference>
<keyword evidence="6" id="KW-1133">Transmembrane helix</keyword>
<evidence type="ECO:0000256" key="5">
    <source>
        <dbReference type="ARBA" id="ARBA00022967"/>
    </source>
</evidence>
<proteinExistence type="predicted"/>
<dbReference type="EMBL" id="JAHLUX010000011">
    <property type="protein sequence ID" value="KAG7816287.1"/>
    <property type="molecule type" value="Genomic_DNA"/>
</dbReference>
<dbReference type="RefSeq" id="XP_043057838.1">
    <property type="nucleotide sequence ID" value="XM_043205586.1"/>
</dbReference>
<evidence type="ECO:0000256" key="1">
    <source>
        <dbReference type="ARBA" id="ARBA00004141"/>
    </source>
</evidence>
<dbReference type="InterPro" id="IPR036412">
    <property type="entry name" value="HAD-like_sf"/>
</dbReference>
<dbReference type="PANTHER" id="PTHR24092:SF150">
    <property type="entry name" value="PHOSPHOLIPID-TRANSPORTING ATPASE"/>
    <property type="match status" value="1"/>
</dbReference>
<dbReference type="GO" id="GO:0005802">
    <property type="term" value="C:trans-Golgi network"/>
    <property type="evidence" value="ECO:0007669"/>
    <property type="project" value="TreeGrafter"/>
</dbReference>
<reference evidence="8 11" key="1">
    <citation type="journal article" date="2021" name="G3 (Bethesda)">
        <title>Genomic diversity, chromosomal rearrangements, and interspecies hybridization in the ogataea polymorpha species complex.</title>
        <authorList>
            <person name="Hanson S.J."/>
            <person name="Cinneide E.O."/>
            <person name="Salzberg L.I."/>
            <person name="Wolfe K.H."/>
            <person name="McGowan J."/>
            <person name="Fitzpatrick D.A."/>
            <person name="Matlin K."/>
        </authorList>
    </citation>
    <scope>NUCLEOTIDE SEQUENCE</scope>
    <source>
        <strain evidence="9">51-138</strain>
        <strain evidence="8">61-244</strain>
    </source>
</reference>
<evidence type="ECO:0000256" key="3">
    <source>
        <dbReference type="ARBA" id="ARBA00022741"/>
    </source>
</evidence>
<keyword evidence="11" id="KW-1185">Reference proteome</keyword>
<dbReference type="GO" id="GO:0045332">
    <property type="term" value="P:phospholipid translocation"/>
    <property type="evidence" value="ECO:0007669"/>
    <property type="project" value="TreeGrafter"/>
</dbReference>
<dbReference type="SUPFAM" id="SSF56784">
    <property type="entry name" value="HAD-like"/>
    <property type="match status" value="1"/>
</dbReference>
<dbReference type="InterPro" id="IPR018303">
    <property type="entry name" value="ATPase_P-typ_P_site"/>
</dbReference>
<dbReference type="GO" id="GO:0140326">
    <property type="term" value="F:ATPase-coupled intramembrane lipid transporter activity"/>
    <property type="evidence" value="ECO:0007669"/>
    <property type="project" value="TreeGrafter"/>
</dbReference>
<evidence type="ECO:0000313" key="9">
    <source>
        <dbReference type="EMBL" id="KAG7847666.1"/>
    </source>
</evidence>
<evidence type="ECO:0000256" key="6">
    <source>
        <dbReference type="ARBA" id="ARBA00022989"/>
    </source>
</evidence>
<dbReference type="GO" id="GO:0005886">
    <property type="term" value="C:plasma membrane"/>
    <property type="evidence" value="ECO:0007669"/>
    <property type="project" value="TreeGrafter"/>
</dbReference>
<dbReference type="FunFam" id="3.40.50.1000:FF:000001">
    <property type="entry name" value="Phospholipid-transporting ATPase IC"/>
    <property type="match status" value="1"/>
</dbReference>
<dbReference type="Gene3D" id="3.40.1110.10">
    <property type="entry name" value="Calcium-transporting ATPase, cytoplasmic domain N"/>
    <property type="match status" value="1"/>
</dbReference>
<gene>
    <name evidence="8" type="ORF">KL928_004843</name>
    <name evidence="9" type="ORF">KL940_003578</name>
</gene>
<comment type="caution">
    <text evidence="8">The sequence shown here is derived from an EMBL/GenBank/DDBJ whole genome shotgun (WGS) entry which is preliminary data.</text>
</comment>
<dbReference type="GO" id="GO:0005524">
    <property type="term" value="F:ATP binding"/>
    <property type="evidence" value="ECO:0007669"/>
    <property type="project" value="UniProtKB-KW"/>
</dbReference>
<evidence type="ECO:0000313" key="11">
    <source>
        <dbReference type="Proteomes" id="UP001197328"/>
    </source>
</evidence>
<dbReference type="AlphaFoldDB" id="A0AAN6DB75"/>
<organism evidence="8 10">
    <name type="scientific">Pichia angusta</name>
    <name type="common">Yeast</name>
    <name type="synonym">Hansenula polymorpha</name>
    <dbReference type="NCBI Taxonomy" id="870730"/>
    <lineage>
        <taxon>Eukaryota</taxon>
        <taxon>Fungi</taxon>
        <taxon>Dikarya</taxon>
        <taxon>Ascomycota</taxon>
        <taxon>Saccharomycotina</taxon>
        <taxon>Pichiomycetes</taxon>
        <taxon>Pichiales</taxon>
        <taxon>Pichiaceae</taxon>
        <taxon>Ogataea</taxon>
    </lineage>
</organism>
<dbReference type="Proteomes" id="UP001197328">
    <property type="component" value="Unassembled WGS sequence"/>
</dbReference>
<evidence type="ECO:0000313" key="8">
    <source>
        <dbReference type="EMBL" id="KAG7816287.1"/>
    </source>
</evidence>
<sequence>MYYEPTDSPTVVRTSSLVEELGQIEYIFSDKTGTLTRNIMEFKTCSIGGRCYIGQIPEDAQASVQGGIEIGYHTFEQLQVDRKQHRNRKVIDEFLTLLAACHTVIPEIKGDSIKYQAASPDEGALVEGAAMLGYKFTVRRPSSISMEVDGQVLTYELLNICEFNSSRKRMSAIFRCPDGKIRLYVKGADTVIFARLADNNEFLEATTKHLEEFAVEGLRTLCIAARVVPEQEYQEWSQIYNKASTSLENRRRRSTLA</sequence>
<evidence type="ECO:0000256" key="7">
    <source>
        <dbReference type="ARBA" id="ARBA00023136"/>
    </source>
</evidence>
<dbReference type="Proteomes" id="UP001196530">
    <property type="component" value="Unassembled WGS sequence"/>
</dbReference>
<evidence type="ECO:0000313" key="10">
    <source>
        <dbReference type="Proteomes" id="UP001196530"/>
    </source>
</evidence>
<dbReference type="EMBL" id="JAHLVD010000009">
    <property type="protein sequence ID" value="KAG7847666.1"/>
    <property type="molecule type" value="Genomic_DNA"/>
</dbReference>
<keyword evidence="5" id="KW-1278">Translocase</keyword>
<keyword evidence="2" id="KW-0812">Transmembrane</keyword>
<dbReference type="GeneID" id="66128894"/>
<dbReference type="PROSITE" id="PS00154">
    <property type="entry name" value="ATPASE_E1_E2"/>
    <property type="match status" value="1"/>
</dbReference>
<dbReference type="InterPro" id="IPR023299">
    <property type="entry name" value="ATPase_P-typ_cyto_dom_N"/>
</dbReference>
<protein>
    <recommendedName>
        <fullName evidence="12">Phospholipid-transporting ATPase</fullName>
    </recommendedName>
</protein>
<evidence type="ECO:0000256" key="2">
    <source>
        <dbReference type="ARBA" id="ARBA00022692"/>
    </source>
</evidence>
<accession>A0AAN6DB75</accession>
<keyword evidence="7" id="KW-0472">Membrane</keyword>